<dbReference type="AlphaFoldDB" id="A0AB73BH04"/>
<dbReference type="RefSeq" id="WP_149614176.1">
    <property type="nucleotide sequence ID" value="NZ_SEUK01000048.1"/>
</dbReference>
<gene>
    <name evidence="1" type="ORF">EU508_09210</name>
</gene>
<protein>
    <submittedName>
        <fullName evidence="1">Uncharacterized protein</fullName>
    </submittedName>
</protein>
<proteinExistence type="predicted"/>
<evidence type="ECO:0000313" key="1">
    <source>
        <dbReference type="EMBL" id="KAA1160624.1"/>
    </source>
</evidence>
<sequence>MKATVQDIKDAQLVINSINERVLANSPPTPEKVELCEQYITSLADIGLCASSVAVEEALNCWCELLINA</sequence>
<evidence type="ECO:0000313" key="2">
    <source>
        <dbReference type="Proteomes" id="UP000324162"/>
    </source>
</evidence>
<reference evidence="1 2" key="1">
    <citation type="submission" date="2019-01" db="EMBL/GenBank/DDBJ databases">
        <title>Genome sequences of marine Pseudoalteromonas species.</title>
        <authorList>
            <person name="Boraston A.B."/>
            <person name="Hehemann J.-H."/>
            <person name="Vickers C.J."/>
            <person name="Salama-Alber O."/>
            <person name="Abe K."/>
            <person name="Hettle A.J."/>
        </authorList>
    </citation>
    <scope>NUCLEOTIDE SEQUENCE [LARGE SCALE GENOMIC DNA]</scope>
    <source>
        <strain evidence="1 2">PS42</strain>
    </source>
</reference>
<dbReference type="Proteomes" id="UP000324162">
    <property type="component" value="Unassembled WGS sequence"/>
</dbReference>
<dbReference type="EMBL" id="SEUK01000048">
    <property type="protein sequence ID" value="KAA1160624.1"/>
    <property type="molecule type" value="Genomic_DNA"/>
</dbReference>
<name>A0AB73BH04_9GAMM</name>
<organism evidence="1 2">
    <name type="scientific">Pseudoalteromonas fuliginea</name>
    <dbReference type="NCBI Taxonomy" id="1872678"/>
    <lineage>
        <taxon>Bacteria</taxon>
        <taxon>Pseudomonadati</taxon>
        <taxon>Pseudomonadota</taxon>
        <taxon>Gammaproteobacteria</taxon>
        <taxon>Alteromonadales</taxon>
        <taxon>Pseudoalteromonadaceae</taxon>
        <taxon>Pseudoalteromonas</taxon>
    </lineage>
</organism>
<comment type="caution">
    <text evidence="1">The sequence shown here is derived from an EMBL/GenBank/DDBJ whole genome shotgun (WGS) entry which is preliminary data.</text>
</comment>
<accession>A0AB73BH04</accession>